<name>A0A4R8FF69_9RHOB</name>
<dbReference type="RefSeq" id="WP_134079422.1">
    <property type="nucleotide sequence ID" value="NZ_SOEB01000032.1"/>
</dbReference>
<evidence type="ECO:0000313" key="2">
    <source>
        <dbReference type="EMBL" id="TDX22185.1"/>
    </source>
</evidence>
<dbReference type="AlphaFoldDB" id="A0A4R8FF69"/>
<gene>
    <name evidence="2" type="ORF">EV657_13221</name>
</gene>
<feature type="compositionally biased region" description="Basic and acidic residues" evidence="1">
    <location>
        <begin position="9"/>
        <end position="24"/>
    </location>
</feature>
<feature type="region of interest" description="Disordered" evidence="1">
    <location>
        <begin position="1"/>
        <end position="54"/>
    </location>
</feature>
<comment type="caution">
    <text evidence="2">The sequence shown here is derived from an EMBL/GenBank/DDBJ whole genome shotgun (WGS) entry which is preliminary data.</text>
</comment>
<proteinExistence type="predicted"/>
<dbReference type="Proteomes" id="UP000295484">
    <property type="component" value="Unassembled WGS sequence"/>
</dbReference>
<protein>
    <submittedName>
        <fullName evidence="2">Abi-like protein</fullName>
    </submittedName>
</protein>
<dbReference type="EMBL" id="SOEB01000032">
    <property type="protein sequence ID" value="TDX22185.1"/>
    <property type="molecule type" value="Genomic_DNA"/>
</dbReference>
<organism evidence="2 3">
    <name type="scientific">Rhodovulum visakhapatnamense</name>
    <dbReference type="NCBI Taxonomy" id="364297"/>
    <lineage>
        <taxon>Bacteria</taxon>
        <taxon>Pseudomonadati</taxon>
        <taxon>Pseudomonadota</taxon>
        <taxon>Alphaproteobacteria</taxon>
        <taxon>Rhodobacterales</taxon>
        <taxon>Paracoccaceae</taxon>
        <taxon>Rhodovulum</taxon>
    </lineage>
</organism>
<accession>A0A4R8FF69</accession>
<reference evidence="2 3" key="1">
    <citation type="submission" date="2019-03" db="EMBL/GenBank/DDBJ databases">
        <title>Genomic Encyclopedia of Type Strains, Phase IV (KMG-IV): sequencing the most valuable type-strain genomes for metagenomic binning, comparative biology and taxonomic classification.</title>
        <authorList>
            <person name="Goeker M."/>
        </authorList>
    </citation>
    <scope>NUCLEOTIDE SEQUENCE [LARGE SCALE GENOMIC DNA]</scope>
    <source>
        <strain evidence="2 3">JA181</strain>
    </source>
</reference>
<evidence type="ECO:0000313" key="3">
    <source>
        <dbReference type="Proteomes" id="UP000295484"/>
    </source>
</evidence>
<sequence>MTDQSGLKKRSEAAPEGPPHDLVRRRGQKPAEAPKGNLTTSHTSSDSDKSHINQVPSLTDLTIQKLLTESLSERRLQRYAPAAGDAGVAREDIYLWNCDLADAFQFALHMAEITCRNSIHSALLYKGNRWFEDSTFRKLLDGPRLNDLDMALADERAQHADSFDTHHLVSALSFGFWEHLTTKRFKRYLFPKGFQKNFKHAPWKAELDELHDLIESVRRWRNRIAHHNAVFDKGPSAKYQDALTLISWSSPALEAWVAGRCRVNQIINARPRGKE</sequence>
<evidence type="ECO:0000256" key="1">
    <source>
        <dbReference type="SAM" id="MobiDB-lite"/>
    </source>
</evidence>